<accession>A0ABT3FX21</accession>
<dbReference type="InterPro" id="IPR010985">
    <property type="entry name" value="Ribbon_hlx_hlx"/>
</dbReference>
<dbReference type="RefSeq" id="WP_264503735.1">
    <property type="nucleotide sequence ID" value="NZ_JAPDDS010000022.1"/>
</dbReference>
<reference evidence="1 2" key="1">
    <citation type="submission" date="2022-10" db="EMBL/GenBank/DDBJ databases">
        <title>Luteolibacter flavescens strain MCCC 1K03193, whole genome shotgun sequencing project.</title>
        <authorList>
            <person name="Zhao G."/>
            <person name="Shen L."/>
        </authorList>
    </citation>
    <scope>NUCLEOTIDE SEQUENCE [LARGE SCALE GENOMIC DNA]</scope>
    <source>
        <strain evidence="1 2">MCCC 1K03193</strain>
    </source>
</reference>
<name>A0ABT3FX21_9BACT</name>
<evidence type="ECO:0000313" key="2">
    <source>
        <dbReference type="Proteomes" id="UP001207930"/>
    </source>
</evidence>
<comment type="caution">
    <text evidence="1">The sequence shown here is derived from an EMBL/GenBank/DDBJ whole genome shotgun (WGS) entry which is preliminary data.</text>
</comment>
<dbReference type="SUPFAM" id="SSF47598">
    <property type="entry name" value="Ribbon-helix-helix"/>
    <property type="match status" value="1"/>
</dbReference>
<dbReference type="Proteomes" id="UP001207930">
    <property type="component" value="Unassembled WGS sequence"/>
</dbReference>
<protein>
    <submittedName>
        <fullName evidence="1">Ribbon-helix-helix protein, CopG family</fullName>
    </submittedName>
</protein>
<gene>
    <name evidence="1" type="ORF">OKA04_23780</name>
</gene>
<proteinExistence type="predicted"/>
<dbReference type="EMBL" id="JAPDDS010000022">
    <property type="protein sequence ID" value="MCW1887779.1"/>
    <property type="molecule type" value="Genomic_DNA"/>
</dbReference>
<sequence length="78" mass="8761">MTTLTIRMPDEKANRLREMARQRGISLNKLMEELSTLSLAEFDAETRFRARAARGTAGEGLSILDNLDERFSANAEDS</sequence>
<evidence type="ECO:0000313" key="1">
    <source>
        <dbReference type="EMBL" id="MCW1887779.1"/>
    </source>
</evidence>
<keyword evidence="2" id="KW-1185">Reference proteome</keyword>
<organism evidence="1 2">
    <name type="scientific">Luteolibacter flavescens</name>
    <dbReference type="NCBI Taxonomy" id="1859460"/>
    <lineage>
        <taxon>Bacteria</taxon>
        <taxon>Pseudomonadati</taxon>
        <taxon>Verrucomicrobiota</taxon>
        <taxon>Verrucomicrobiia</taxon>
        <taxon>Verrucomicrobiales</taxon>
        <taxon>Verrucomicrobiaceae</taxon>
        <taxon>Luteolibacter</taxon>
    </lineage>
</organism>